<feature type="transmembrane region" description="Helical" evidence="2">
    <location>
        <begin position="410"/>
        <end position="431"/>
    </location>
</feature>
<keyword evidence="2" id="KW-0812">Transmembrane</keyword>
<dbReference type="EMBL" id="PFWT01000009">
    <property type="protein sequence ID" value="PJA46629.1"/>
    <property type="molecule type" value="Genomic_DNA"/>
</dbReference>
<dbReference type="Pfam" id="PF09972">
    <property type="entry name" value="DUF2207"/>
    <property type="match status" value="1"/>
</dbReference>
<dbReference type="AlphaFoldDB" id="A0A2M7XFJ2"/>
<evidence type="ECO:0000259" key="5">
    <source>
        <dbReference type="Pfam" id="PF20990"/>
    </source>
</evidence>
<keyword evidence="2" id="KW-0472">Membrane</keyword>
<sequence length="554" mass="61084">MKKLLLIFGLLLFPQLVFAQTPAEDWSIEKFDAIIDLNSDGSLQVSENISVNFNVEKHGIFRVIPVAYKDEFNNRIKIGFKLGDVLVDGKTAQFSESRNSKEHYIKIGDPDITILNDHTYTIDYKVEKGVLFFNDFDEIYWNVTGDTWEVPIKTSSAIVRLPGGAQVLQTSCYTGASGSTSSDCGIATDGSVAAFAAKDYLTVAVGFEKGVVAEPTFWEKLRQSLLNNLINLVPVLLVFIVSLMWFKYGRDKKMGAVVAEYEAPHNLEAVYLPGILTPFMKKPEVSAMIVTMAVNGFLQISVQEEEKSGLGKIFKPAKVVTLTKKRESLGLDSAHTYLFNLLFADGRSTVTNTELKNSITETEFKELTTLVQDRIKLENIYLKKSLLFVGLFIFFGIIQIFVGVNLGNLYGPVTTVLFVLSGVVTVVFGFLMPTITEKGLELVRLVMGYRLFLGTAEKYRIKWQEEENMFEKHLPPAIVFGLTFKWAEAFAGLEFKQPDWYRSDSALTNYSAIAMDLNQAVVVSLASDITPKSSGSSGGGASGGGMGGGGGGSW</sequence>
<dbReference type="Pfam" id="PF20990">
    <property type="entry name" value="DUF2207_C"/>
    <property type="match status" value="1"/>
</dbReference>
<dbReference type="Proteomes" id="UP000231263">
    <property type="component" value="Unassembled WGS sequence"/>
</dbReference>
<evidence type="ECO:0008006" key="8">
    <source>
        <dbReference type="Google" id="ProtNLM"/>
    </source>
</evidence>
<feature type="compositionally biased region" description="Gly residues" evidence="1">
    <location>
        <begin position="536"/>
        <end position="554"/>
    </location>
</feature>
<organism evidence="6 7">
    <name type="scientific">Candidatus Uhrbacteria bacterium CG_4_9_14_3_um_filter_41_35</name>
    <dbReference type="NCBI Taxonomy" id="1975034"/>
    <lineage>
        <taxon>Bacteria</taxon>
        <taxon>Candidatus Uhriibacteriota</taxon>
    </lineage>
</organism>
<evidence type="ECO:0000313" key="7">
    <source>
        <dbReference type="Proteomes" id="UP000231263"/>
    </source>
</evidence>
<gene>
    <name evidence="6" type="ORF">CO173_02575</name>
</gene>
<proteinExistence type="predicted"/>
<protein>
    <recommendedName>
        <fullName evidence="8">DUF2207 domain-containing protein</fullName>
    </recommendedName>
</protein>
<feature type="chain" id="PRO_5014714773" description="DUF2207 domain-containing protein" evidence="3">
    <location>
        <begin position="20"/>
        <end position="554"/>
    </location>
</feature>
<reference evidence="7" key="1">
    <citation type="submission" date="2017-09" db="EMBL/GenBank/DDBJ databases">
        <title>Depth-based differentiation of microbial function through sediment-hosted aquifers and enrichment of novel symbionts in the deep terrestrial subsurface.</title>
        <authorList>
            <person name="Probst A.J."/>
            <person name="Ladd B."/>
            <person name="Jarett J.K."/>
            <person name="Geller-Mcgrath D.E."/>
            <person name="Sieber C.M.K."/>
            <person name="Emerson J.B."/>
            <person name="Anantharaman K."/>
            <person name="Thomas B.C."/>
            <person name="Malmstrom R."/>
            <person name="Stieglmeier M."/>
            <person name="Klingl A."/>
            <person name="Woyke T."/>
            <person name="Ryan C.M."/>
            <person name="Banfield J.F."/>
        </authorList>
    </citation>
    <scope>NUCLEOTIDE SEQUENCE [LARGE SCALE GENOMIC DNA]</scope>
</reference>
<evidence type="ECO:0000256" key="1">
    <source>
        <dbReference type="SAM" id="MobiDB-lite"/>
    </source>
</evidence>
<feature type="transmembrane region" description="Helical" evidence="2">
    <location>
        <begin position="386"/>
        <end position="404"/>
    </location>
</feature>
<feature type="signal peptide" evidence="3">
    <location>
        <begin position="1"/>
        <end position="19"/>
    </location>
</feature>
<feature type="domain" description="Predicted membrane protein YciQ-like C-terminal" evidence="5">
    <location>
        <begin position="260"/>
        <end position="490"/>
    </location>
</feature>
<name>A0A2M7XFJ2_9BACT</name>
<evidence type="ECO:0000256" key="2">
    <source>
        <dbReference type="SAM" id="Phobius"/>
    </source>
</evidence>
<keyword evidence="3" id="KW-0732">Signal</keyword>
<comment type="caution">
    <text evidence="6">The sequence shown here is derived from an EMBL/GenBank/DDBJ whole genome shotgun (WGS) entry which is preliminary data.</text>
</comment>
<evidence type="ECO:0000259" key="4">
    <source>
        <dbReference type="Pfam" id="PF09972"/>
    </source>
</evidence>
<evidence type="ECO:0000313" key="6">
    <source>
        <dbReference type="EMBL" id="PJA46629.1"/>
    </source>
</evidence>
<accession>A0A2M7XFJ2</accession>
<dbReference type="InterPro" id="IPR018702">
    <property type="entry name" value="DUF2207"/>
</dbReference>
<feature type="region of interest" description="Disordered" evidence="1">
    <location>
        <begin position="531"/>
        <end position="554"/>
    </location>
</feature>
<evidence type="ECO:0000256" key="3">
    <source>
        <dbReference type="SAM" id="SignalP"/>
    </source>
</evidence>
<keyword evidence="2" id="KW-1133">Transmembrane helix</keyword>
<feature type="domain" description="DUF2207" evidence="4">
    <location>
        <begin position="27"/>
        <end position="207"/>
    </location>
</feature>
<dbReference type="InterPro" id="IPR048389">
    <property type="entry name" value="YciQ-like_C"/>
</dbReference>
<feature type="transmembrane region" description="Helical" evidence="2">
    <location>
        <begin position="229"/>
        <end position="246"/>
    </location>
</feature>